<evidence type="ECO:0000313" key="1">
    <source>
        <dbReference type="EMBL" id="OGY52974.1"/>
    </source>
</evidence>
<organism evidence="1 2">
    <name type="scientific">Candidatus Buchananbacteria bacterium RIFCSPLOWO2_01_FULL_39_33</name>
    <dbReference type="NCBI Taxonomy" id="1797543"/>
    <lineage>
        <taxon>Bacteria</taxon>
        <taxon>Candidatus Buchananiibacteriota</taxon>
    </lineage>
</organism>
<dbReference type="Proteomes" id="UP000177376">
    <property type="component" value="Unassembled WGS sequence"/>
</dbReference>
<proteinExistence type="predicted"/>
<protein>
    <submittedName>
        <fullName evidence="1">Uncharacterized protein</fullName>
    </submittedName>
</protein>
<evidence type="ECO:0000313" key="2">
    <source>
        <dbReference type="Proteomes" id="UP000177376"/>
    </source>
</evidence>
<name>A0A1G1YL27_9BACT</name>
<accession>A0A1G1YL27</accession>
<gene>
    <name evidence="1" type="ORF">A3A02_04520</name>
</gene>
<dbReference type="EMBL" id="MHIM01000009">
    <property type="protein sequence ID" value="OGY52974.1"/>
    <property type="molecule type" value="Genomic_DNA"/>
</dbReference>
<reference evidence="1 2" key="1">
    <citation type="journal article" date="2016" name="Nat. Commun.">
        <title>Thousands of microbial genomes shed light on interconnected biogeochemical processes in an aquifer system.</title>
        <authorList>
            <person name="Anantharaman K."/>
            <person name="Brown C.T."/>
            <person name="Hug L.A."/>
            <person name="Sharon I."/>
            <person name="Castelle C.J."/>
            <person name="Probst A.J."/>
            <person name="Thomas B.C."/>
            <person name="Singh A."/>
            <person name="Wilkins M.J."/>
            <person name="Karaoz U."/>
            <person name="Brodie E.L."/>
            <person name="Williams K.H."/>
            <person name="Hubbard S.S."/>
            <person name="Banfield J.F."/>
        </authorList>
    </citation>
    <scope>NUCLEOTIDE SEQUENCE [LARGE SCALE GENOMIC DNA]</scope>
</reference>
<dbReference type="AlphaFoldDB" id="A0A1G1YL27"/>
<comment type="caution">
    <text evidence="1">The sequence shown here is derived from an EMBL/GenBank/DDBJ whole genome shotgun (WGS) entry which is preliminary data.</text>
</comment>
<sequence>MLIFASGYMTGQGSPNYKRALDINSVCEVIYTEKDADNSQEVETKSQWITLIKMPDSQYRLFTLDSQPSIGLVKVNKDRQLEPFPVESKKIEASTQEVEAQTK</sequence>